<proteinExistence type="predicted"/>
<gene>
    <name evidence="1" type="ORF">V5J35_001317</name>
</gene>
<comment type="caution">
    <text evidence="1">The sequence shown here is derived from an EMBL/GenBank/DDBJ whole genome shotgun (WGS) entry which is preliminary data.</text>
</comment>
<reference evidence="1 2" key="1">
    <citation type="submission" date="2024-06" db="EMBL/GenBank/DDBJ databases">
        <title>Genomic Encyclopedia of Type Strains, Phase V (KMG-V): Genome sequencing to study the core and pangenomes of soil and plant-associated prokaryotes.</title>
        <authorList>
            <person name="Whitman W."/>
        </authorList>
    </citation>
    <scope>NUCLEOTIDE SEQUENCE [LARGE SCALE GENOMIC DNA]</scope>
    <source>
        <strain evidence="1 2">NE40</strain>
    </source>
</reference>
<dbReference type="EMBL" id="JBEWTB010000002">
    <property type="protein sequence ID" value="MET4756125.1"/>
    <property type="molecule type" value="Genomic_DNA"/>
</dbReference>
<protein>
    <recommendedName>
        <fullName evidence="3">Tail fiber protein</fullName>
    </recommendedName>
</protein>
<organism evidence="1 2">
    <name type="scientific">Endozoicomonas lisbonensis</name>
    <dbReference type="NCBI Taxonomy" id="3120522"/>
    <lineage>
        <taxon>Bacteria</taxon>
        <taxon>Pseudomonadati</taxon>
        <taxon>Pseudomonadota</taxon>
        <taxon>Gammaproteobacteria</taxon>
        <taxon>Oceanospirillales</taxon>
        <taxon>Endozoicomonadaceae</taxon>
        <taxon>Endozoicomonas</taxon>
    </lineage>
</organism>
<keyword evidence="2" id="KW-1185">Reference proteome</keyword>
<name>A0ABV2SED7_9GAMM</name>
<evidence type="ECO:0000313" key="1">
    <source>
        <dbReference type="EMBL" id="MET4756125.1"/>
    </source>
</evidence>
<evidence type="ECO:0000313" key="2">
    <source>
        <dbReference type="Proteomes" id="UP001549366"/>
    </source>
</evidence>
<evidence type="ECO:0008006" key="3">
    <source>
        <dbReference type="Google" id="ProtNLM"/>
    </source>
</evidence>
<dbReference type="RefSeq" id="WP_354010485.1">
    <property type="nucleotide sequence ID" value="NZ_JBEWTA010000001.1"/>
</dbReference>
<dbReference type="Proteomes" id="UP001549366">
    <property type="component" value="Unassembled WGS sequence"/>
</dbReference>
<accession>A0ABV2SED7</accession>
<sequence>MYENYVTLTDSSKIHDTTLLKGANLIDAGTSSQSIGAQKYFSGYVFSASVQPPEVVFEQGLMFTPRVGGADRVSRLVHASSGSARFHKGGAGVSTTICSHVAGWFLYDSIGYVYLINASSFRGFAAPGAPQSALYGFHNHLLDKVCDVNFTHPIFNNFIVGVVWPSNRQTPMEGGWYGGPPSTLKLAVNPNYEETSASDSIEAIVKLFSEDEW</sequence>